<feature type="signal peptide" evidence="9">
    <location>
        <begin position="1"/>
        <end position="41"/>
    </location>
</feature>
<dbReference type="Gene3D" id="2.40.440.10">
    <property type="entry name" value="L,D-transpeptidase catalytic domain-like"/>
    <property type="match status" value="1"/>
</dbReference>
<dbReference type="HOGENOM" id="CLU_020360_3_0_6"/>
<dbReference type="GO" id="GO:0008360">
    <property type="term" value="P:regulation of cell shape"/>
    <property type="evidence" value="ECO:0007669"/>
    <property type="project" value="UniProtKB-UniRule"/>
</dbReference>
<dbReference type="InterPro" id="IPR038063">
    <property type="entry name" value="Transpep_catalytic_dom"/>
</dbReference>
<dbReference type="PANTHER" id="PTHR41533">
    <property type="entry name" value="L,D-TRANSPEPTIDASE HI_1667-RELATED"/>
    <property type="match status" value="1"/>
</dbReference>
<keyword evidence="8" id="KW-0175">Coiled coil</keyword>
<protein>
    <recommendedName>
        <fullName evidence="10">L,D-TPase catalytic domain-containing protein</fullName>
    </recommendedName>
</protein>
<dbReference type="SUPFAM" id="SSF141523">
    <property type="entry name" value="L,D-transpeptidase catalytic domain-like"/>
    <property type="match status" value="1"/>
</dbReference>
<dbReference type="KEGG" id="pmu:PM0270"/>
<keyword evidence="6 7" id="KW-0961">Cell wall biogenesis/degradation</keyword>
<evidence type="ECO:0000256" key="8">
    <source>
        <dbReference type="SAM" id="Coils"/>
    </source>
</evidence>
<evidence type="ECO:0000313" key="12">
    <source>
        <dbReference type="Proteomes" id="UP000000809"/>
    </source>
</evidence>
<proteinExistence type="inferred from homology"/>
<keyword evidence="12" id="KW-1185">Reference proteome</keyword>
<accession>Q9CP00</accession>
<comment type="pathway">
    <text evidence="1 7">Cell wall biogenesis; peptidoglycan biosynthesis.</text>
</comment>
<organism evidence="11 12">
    <name type="scientific">Pasteurella multocida (strain Pm70)</name>
    <dbReference type="NCBI Taxonomy" id="272843"/>
    <lineage>
        <taxon>Bacteria</taxon>
        <taxon>Pseudomonadati</taxon>
        <taxon>Pseudomonadota</taxon>
        <taxon>Gammaproteobacteria</taxon>
        <taxon>Pasteurellales</taxon>
        <taxon>Pasteurellaceae</taxon>
        <taxon>Pasteurella</taxon>
    </lineage>
</organism>
<keyword evidence="3" id="KW-0808">Transferase</keyword>
<evidence type="ECO:0000256" key="9">
    <source>
        <dbReference type="SAM" id="SignalP"/>
    </source>
</evidence>
<evidence type="ECO:0000256" key="7">
    <source>
        <dbReference type="PROSITE-ProRule" id="PRU01373"/>
    </source>
</evidence>
<comment type="similarity">
    <text evidence="2">Belongs to the YkuD family.</text>
</comment>
<evidence type="ECO:0000256" key="5">
    <source>
        <dbReference type="ARBA" id="ARBA00022984"/>
    </source>
</evidence>
<evidence type="ECO:0000256" key="1">
    <source>
        <dbReference type="ARBA" id="ARBA00004752"/>
    </source>
</evidence>
<evidence type="ECO:0000256" key="4">
    <source>
        <dbReference type="ARBA" id="ARBA00022960"/>
    </source>
</evidence>
<dbReference type="UniPathway" id="UPA00219"/>
<feature type="coiled-coil region" evidence="8">
    <location>
        <begin position="62"/>
        <end position="97"/>
    </location>
</feature>
<feature type="active site" description="Nucleophile" evidence="7">
    <location>
        <position position="429"/>
    </location>
</feature>
<sequence>MRVAVIFSFMLRNYVMLKIKSFKFAQLALLFSCACSTSVFANQESLPTPIIDTVQEADLLTRQQLELETKAIEAQLAAEKKLEEERLAAEKQALAEQTLTDKLGQIELQFKSTVAKIYADNDFQLLWQDKATEQQFLREYAALVLSGISKQASTILEHIDSTSEGSFERDALLTDTFLDYMYYANNVSKSAQKWLYSANNYKPALPRDEQIHAWLSAVAMGKSADFLTSLSTQNPLYRQTIAQLPSLFNAEGMDNDKLAQLYKIAINAQRLRVIPTFDNGLFVNIPSYQLHYYRDGKLILTSKVIVGKKARKTPVLYSKLSDVVVNPPWNTPTRLINEDIIPRVRKDPSYIYRNGYTIIDSKGKTIDPYTIDWENMTAKKFPYRLRQAPGDSALGNFKFNMPSSDAIYLHDTPSRGLFAKKDLALSSGCVRVEKADELASVLLKEAGWSEERKVNTVKSRKTISVNVASNNPVFLYYVTAWVNNGKTHTLPDIYGYDVTPNLSYINWAIVKKYLN</sequence>
<dbReference type="InterPro" id="IPR045380">
    <property type="entry name" value="LD_TPept_scaffold_dom"/>
</dbReference>
<keyword evidence="5 7" id="KW-0573">Peptidoglycan synthesis</keyword>
<name>Q9CP00_PASMU</name>
<feature type="active site" description="Proton donor/acceptor" evidence="7">
    <location>
        <position position="410"/>
    </location>
</feature>
<dbReference type="PROSITE" id="PS52029">
    <property type="entry name" value="LD_TPASE"/>
    <property type="match status" value="1"/>
</dbReference>
<dbReference type="EMBL" id="AE004439">
    <property type="protein sequence ID" value="AAK02354.1"/>
    <property type="molecule type" value="Genomic_DNA"/>
</dbReference>
<dbReference type="Pfam" id="PF20142">
    <property type="entry name" value="Scaffold"/>
    <property type="match status" value="1"/>
</dbReference>
<dbReference type="GO" id="GO:0016740">
    <property type="term" value="F:transferase activity"/>
    <property type="evidence" value="ECO:0007669"/>
    <property type="project" value="UniProtKB-KW"/>
</dbReference>
<dbReference type="PANTHER" id="PTHR41533:SF1">
    <property type="entry name" value="L,D-TRANSPEPTIDASE YCBB-RELATED"/>
    <property type="match status" value="1"/>
</dbReference>
<dbReference type="EnsemblBacteria" id="AAK02354">
    <property type="protein sequence ID" value="AAK02354"/>
    <property type="gene ID" value="PM0270"/>
</dbReference>
<evidence type="ECO:0000256" key="2">
    <source>
        <dbReference type="ARBA" id="ARBA00005992"/>
    </source>
</evidence>
<dbReference type="STRING" id="272843.PM0270"/>
<dbReference type="GO" id="GO:0009252">
    <property type="term" value="P:peptidoglycan biosynthetic process"/>
    <property type="evidence" value="ECO:0007669"/>
    <property type="project" value="UniProtKB-UniPathway"/>
</dbReference>
<dbReference type="GO" id="GO:0071555">
    <property type="term" value="P:cell wall organization"/>
    <property type="evidence" value="ECO:0007669"/>
    <property type="project" value="UniProtKB-UniRule"/>
</dbReference>
<feature type="domain" description="L,D-TPase catalytic" evidence="10">
    <location>
        <begin position="279"/>
        <end position="457"/>
    </location>
</feature>
<evidence type="ECO:0000259" key="10">
    <source>
        <dbReference type="PROSITE" id="PS52029"/>
    </source>
</evidence>
<keyword evidence="4 7" id="KW-0133">Cell shape</keyword>
<dbReference type="Pfam" id="PF03734">
    <property type="entry name" value="YkuD"/>
    <property type="match status" value="1"/>
</dbReference>
<evidence type="ECO:0000256" key="3">
    <source>
        <dbReference type="ARBA" id="ARBA00022679"/>
    </source>
</evidence>
<dbReference type="GO" id="GO:0004180">
    <property type="term" value="F:carboxypeptidase activity"/>
    <property type="evidence" value="ECO:0007669"/>
    <property type="project" value="UniProtKB-ARBA"/>
</dbReference>
<dbReference type="PROSITE" id="PS51257">
    <property type="entry name" value="PROKAR_LIPOPROTEIN"/>
    <property type="match status" value="1"/>
</dbReference>
<dbReference type="InterPro" id="IPR005490">
    <property type="entry name" value="LD_TPept_cat_dom"/>
</dbReference>
<dbReference type="AlphaFoldDB" id="Q9CP00"/>
<dbReference type="CDD" id="cd16913">
    <property type="entry name" value="YkuD_like"/>
    <property type="match status" value="1"/>
</dbReference>
<dbReference type="InterPro" id="IPR052905">
    <property type="entry name" value="LD-transpeptidase_YkuD-like"/>
</dbReference>
<evidence type="ECO:0000256" key="6">
    <source>
        <dbReference type="ARBA" id="ARBA00023316"/>
    </source>
</evidence>
<dbReference type="Proteomes" id="UP000000809">
    <property type="component" value="Chromosome"/>
</dbReference>
<reference evidence="11 12" key="1">
    <citation type="journal article" date="2001" name="Proc. Natl. Acad. Sci. U.S.A.">
        <title>Complete genomic sequence of Pasteurella multocida Pm70.</title>
        <authorList>
            <person name="May B.J."/>
            <person name="Zhang Q."/>
            <person name="Li L.L."/>
            <person name="Paustian M.L."/>
            <person name="Whittam T.S."/>
            <person name="Kapur V."/>
        </authorList>
    </citation>
    <scope>NUCLEOTIDE SEQUENCE [LARGE SCALE GENOMIC DNA]</scope>
    <source>
        <strain evidence="11 12">Pm70</strain>
    </source>
</reference>
<gene>
    <name evidence="11" type="ordered locus">PM0270</name>
</gene>
<keyword evidence="9" id="KW-0732">Signal</keyword>
<evidence type="ECO:0000313" key="11">
    <source>
        <dbReference type="EMBL" id="AAK02354.1"/>
    </source>
</evidence>
<feature type="chain" id="PRO_5004324584" description="L,D-TPase catalytic domain-containing protein" evidence="9">
    <location>
        <begin position="42"/>
        <end position="515"/>
    </location>
</feature>